<comment type="function">
    <text evidence="7">Functions as a component of the nuclear pore complex (NPC).</text>
</comment>
<organism evidence="8 9">
    <name type="scientific">Galdieria sulphuraria</name>
    <name type="common">Red alga</name>
    <dbReference type="NCBI Taxonomy" id="130081"/>
    <lineage>
        <taxon>Eukaryota</taxon>
        <taxon>Rhodophyta</taxon>
        <taxon>Bangiophyceae</taxon>
        <taxon>Galdieriales</taxon>
        <taxon>Galdieriaceae</taxon>
        <taxon>Galdieria</taxon>
    </lineage>
</organism>
<dbReference type="PANTHER" id="PTHR13003">
    <property type="entry name" value="NUP107-RELATED"/>
    <property type="match status" value="1"/>
</dbReference>
<dbReference type="InterPro" id="IPR007252">
    <property type="entry name" value="Nup84/Nup107"/>
</dbReference>
<accession>M2XIB6</accession>
<keyword evidence="3" id="KW-0653">Protein transport</keyword>
<dbReference type="GO" id="GO:0000973">
    <property type="term" value="P:post-transcriptional tethering of RNA polymerase II gene DNA at nuclear periphery"/>
    <property type="evidence" value="ECO:0007669"/>
    <property type="project" value="TreeGrafter"/>
</dbReference>
<dbReference type="GO" id="GO:0006606">
    <property type="term" value="P:protein import into nucleus"/>
    <property type="evidence" value="ECO:0007669"/>
    <property type="project" value="TreeGrafter"/>
</dbReference>
<dbReference type="Proteomes" id="UP000030680">
    <property type="component" value="Unassembled WGS sequence"/>
</dbReference>
<dbReference type="Gramene" id="EME29827">
    <property type="protein sequence ID" value="EME29827"/>
    <property type="gene ID" value="Gasu_28270"/>
</dbReference>
<evidence type="ECO:0000256" key="4">
    <source>
        <dbReference type="ARBA" id="ARBA00023010"/>
    </source>
</evidence>
<keyword evidence="5 7" id="KW-0906">Nuclear pore complex</keyword>
<keyword evidence="7" id="KW-0472">Membrane</keyword>
<dbReference type="Gene3D" id="1.10.3450.20">
    <property type="match status" value="1"/>
</dbReference>
<evidence type="ECO:0000313" key="9">
    <source>
        <dbReference type="Proteomes" id="UP000030680"/>
    </source>
</evidence>
<comment type="subcellular location">
    <subcellularLocation>
        <location evidence="7">Nucleus</location>
        <location evidence="7">Nuclear pore complex</location>
    </subcellularLocation>
    <subcellularLocation>
        <location evidence="7">Nucleus membrane</location>
    </subcellularLocation>
</comment>
<dbReference type="STRING" id="130081.M2XIB6"/>
<dbReference type="RefSeq" id="XP_005706347.1">
    <property type="nucleotide sequence ID" value="XM_005706290.1"/>
</dbReference>
<dbReference type="Pfam" id="PF04121">
    <property type="entry name" value="Nup84_Nup100"/>
    <property type="match status" value="1"/>
</dbReference>
<keyword evidence="9" id="KW-1185">Reference proteome</keyword>
<keyword evidence="1 7" id="KW-0813">Transport</keyword>
<dbReference type="GO" id="GO:0031080">
    <property type="term" value="C:nuclear pore outer ring"/>
    <property type="evidence" value="ECO:0007669"/>
    <property type="project" value="TreeGrafter"/>
</dbReference>
<evidence type="ECO:0000256" key="1">
    <source>
        <dbReference type="ARBA" id="ARBA00022448"/>
    </source>
</evidence>
<dbReference type="OrthoDB" id="3098at2759"/>
<dbReference type="AlphaFoldDB" id="M2XIB6"/>
<comment type="similarity">
    <text evidence="7">Belongs to the nucleoporin Nup84/Nup107 family.</text>
</comment>
<dbReference type="PANTHER" id="PTHR13003:SF2">
    <property type="entry name" value="NUCLEAR PORE COMPLEX PROTEIN NUP107"/>
    <property type="match status" value="1"/>
</dbReference>
<comment type="subunit">
    <text evidence="7">Part of the nuclear pore complex (NPC).</text>
</comment>
<gene>
    <name evidence="8" type="ORF">Gasu_28270</name>
</gene>
<dbReference type="EMBL" id="KB454505">
    <property type="protein sequence ID" value="EME29827.1"/>
    <property type="molecule type" value="Genomic_DNA"/>
</dbReference>
<evidence type="ECO:0000256" key="5">
    <source>
        <dbReference type="ARBA" id="ARBA00023132"/>
    </source>
</evidence>
<keyword evidence="2" id="KW-0509">mRNA transport</keyword>
<evidence type="ECO:0000256" key="3">
    <source>
        <dbReference type="ARBA" id="ARBA00022927"/>
    </source>
</evidence>
<dbReference type="eggNOG" id="KOG1964">
    <property type="taxonomic scope" value="Eukaryota"/>
</dbReference>
<protein>
    <recommendedName>
        <fullName evidence="7">Nuclear pore complex protein</fullName>
    </recommendedName>
</protein>
<evidence type="ECO:0000256" key="2">
    <source>
        <dbReference type="ARBA" id="ARBA00022816"/>
    </source>
</evidence>
<evidence type="ECO:0000256" key="6">
    <source>
        <dbReference type="ARBA" id="ARBA00023242"/>
    </source>
</evidence>
<dbReference type="GO" id="GO:0031965">
    <property type="term" value="C:nuclear membrane"/>
    <property type="evidence" value="ECO:0007669"/>
    <property type="project" value="UniProtKB-SubCell"/>
</dbReference>
<reference evidence="9" key="1">
    <citation type="journal article" date="2013" name="Science">
        <title>Gene transfer from bacteria and archaea facilitated evolution of an extremophilic eukaryote.</title>
        <authorList>
            <person name="Schonknecht G."/>
            <person name="Chen W.H."/>
            <person name="Ternes C.M."/>
            <person name="Barbier G.G."/>
            <person name="Shrestha R.P."/>
            <person name="Stanke M."/>
            <person name="Brautigam A."/>
            <person name="Baker B.J."/>
            <person name="Banfield J.F."/>
            <person name="Garavito R.M."/>
            <person name="Carr K."/>
            <person name="Wilkerson C."/>
            <person name="Rensing S.A."/>
            <person name="Gagneul D."/>
            <person name="Dickenson N.E."/>
            <person name="Oesterhelt C."/>
            <person name="Lercher M.J."/>
            <person name="Weber A.P."/>
        </authorList>
    </citation>
    <scope>NUCLEOTIDE SEQUENCE [LARGE SCALE GENOMIC DNA]</scope>
    <source>
        <strain evidence="9">074W</strain>
    </source>
</reference>
<name>M2XIB6_GALSU</name>
<dbReference type="GO" id="GO:0006406">
    <property type="term" value="P:mRNA export from nucleus"/>
    <property type="evidence" value="ECO:0007669"/>
    <property type="project" value="TreeGrafter"/>
</dbReference>
<evidence type="ECO:0000313" key="8">
    <source>
        <dbReference type="EMBL" id="EME29827.1"/>
    </source>
</evidence>
<dbReference type="GO" id="GO:0017056">
    <property type="term" value="F:structural constituent of nuclear pore"/>
    <property type="evidence" value="ECO:0007669"/>
    <property type="project" value="UniProtKB-UniRule"/>
</dbReference>
<evidence type="ECO:0000256" key="7">
    <source>
        <dbReference type="RuleBase" id="RU365072"/>
    </source>
</evidence>
<dbReference type="KEGG" id="gsl:Gasu_28270"/>
<proteinExistence type="inferred from homology"/>
<keyword evidence="6 7" id="KW-0539">Nucleus</keyword>
<keyword evidence="4 7" id="KW-0811">Translocation</keyword>
<dbReference type="GeneID" id="17088596"/>
<sequence length="1093" mass="126581">MQTPRTSFRRALPFPKTFSTPYDIDNNGRKINLELATTPPHSSYTESVNSQGIKDPANFLSSCETELRFGFFSALSGLELAKKCSSVDLSSENQVDFVLSEIQSQLNSKREIISQLLQDRSLHPVYREPLERLLKVLQSERDTWYLLNIVTVSSPVDSVTASLKPPAHWYDKQTTTLIKCRCILEWCEKVAMERIFGEKPDETPENCVRKVEQKLAPLNDPAYCWSHTSSLEGKTKLDPDYPFRKHELHQTDRHADDHICHQVYILFRVGLLDKAILVTEKVEQVWRGICLLGFFGAWNAASNGEIGQTWNLWKLAAKEIASNPSTNIYERSVFSALCGMPSRALSVCQTWEDQVWIYFFCEVLKFWEEFLFSESPSLRSEEHIFSVFEQCEGIDKDGLELNVMRRVQSFLALGIDLSSHLAQMLLQFLLSCQSAHEDWSWFLRFSAHVVILLRISRGNEEDELFQRYSEQILLAYCKHLLFLYVSDEMQAAEQGLTRSKTPYDEIMMVYFSYLMDESNLVTCCVEYMVSALKADTMTEQVRLELKSRQLSQLHSDERRTSCLGKIGQYLASFPRSMLNKIVETAVAHVWNHYLSNEESDDVRILDSDLFLIRSVDFLIFPAYQNYHLAVACVNLFVRKFILSGKVLSAQNTLDEISEDVLLEIEKERSLWSLSHEFRCWQQFFKAWDAILEWRKYAMSQRPASLPSNISHILNPTDDNVSTEEQLWARHVLENYETEWKQYLTHCNSLGEILSKEVISTLTMEGGWLVDSLPYEPPVSVCLNIFDHVERQLELEKIRRQYVPLMLMQLVDVYKQMGKLSSCVELVQLVAEDASQFLSDLGTEVLEPFMQQIIQVYLERTFRSDLMKSDPHLVLSIIHFHMQVAWWRLLGWSAKDKPLSQYIVVKDNAFCEGAPFMYQLASVYLQNNFCLLYLSTETPWYSLYLSLRKLGVRLDSSFFKGRILFLDGMDSLETTQQDYPDCFFQHVKVNVKNPYDLTRQVCSSMDQWLTERLDSEPLSLAILVDSATSILYLSNQSNSFSLLFHYLRVMGRKLSPTLYCVCQLIHFDMGYGDELLKEAKFYDSLILQLDALPT</sequence>
<dbReference type="OMA" id="VHELESW"/>
<dbReference type="Gene3D" id="1.20.190.50">
    <property type="match status" value="1"/>
</dbReference>